<accession>A0A0Q0T2I1</accession>
<protein>
    <submittedName>
        <fullName evidence="1">Uncharacterized protein</fullName>
    </submittedName>
</protein>
<keyword evidence="2" id="KW-1185">Reference proteome</keyword>
<proteinExistence type="predicted"/>
<evidence type="ECO:0000313" key="2">
    <source>
        <dbReference type="Proteomes" id="UP000050342"/>
    </source>
</evidence>
<dbReference type="AlphaFoldDB" id="A0A0Q0T2I1"/>
<name>A0A0Q0T2I1_9PSED</name>
<organism evidence="1 2">
    <name type="scientific">Pseudomonas endophytica</name>
    <dbReference type="NCBI Taxonomy" id="1563157"/>
    <lineage>
        <taxon>Bacteria</taxon>
        <taxon>Pseudomonadati</taxon>
        <taxon>Pseudomonadota</taxon>
        <taxon>Gammaproteobacteria</taxon>
        <taxon>Pseudomonadales</taxon>
        <taxon>Pseudomonadaceae</taxon>
        <taxon>Pseudomonas</taxon>
    </lineage>
</organism>
<comment type="caution">
    <text evidence="1">The sequence shown here is derived from an EMBL/GenBank/DDBJ whole genome shotgun (WGS) entry which is preliminary data.</text>
</comment>
<sequence length="63" mass="6464">MPSEGEPLVARLKVSGEVPANLDVDLASGNQNLRTLMTVGAAEGCDLFIPGDLKIAAFGSSYG</sequence>
<dbReference type="Proteomes" id="UP000050342">
    <property type="component" value="Unassembled WGS sequence"/>
</dbReference>
<gene>
    <name evidence="1" type="ORF">AQS70_10085</name>
</gene>
<dbReference type="STRING" id="1563157.AQS70_10085"/>
<dbReference type="EMBL" id="LLWH01000166">
    <property type="protein sequence ID" value="KQB53465.1"/>
    <property type="molecule type" value="Genomic_DNA"/>
</dbReference>
<reference evidence="1 2" key="1">
    <citation type="submission" date="2015-10" db="EMBL/GenBank/DDBJ databases">
        <title>Pseudomonas helleri sp. nov. and Pseudomonas weihenstephanensis sp. nov., isolated from raw cows milk.</title>
        <authorList>
            <person name="Von Neubeck M."/>
            <person name="Huptas C."/>
            <person name="Wenning M."/>
            <person name="Scherer S."/>
        </authorList>
    </citation>
    <scope>NUCLEOTIDE SEQUENCE [LARGE SCALE GENOMIC DNA]</scope>
    <source>
        <strain evidence="1 2">BSTT44</strain>
    </source>
</reference>
<evidence type="ECO:0000313" key="1">
    <source>
        <dbReference type="EMBL" id="KQB53465.1"/>
    </source>
</evidence>